<name>A0A318FR51_KLEOX</name>
<comment type="caution">
    <text evidence="1">The sequence shown here is derived from an EMBL/GenBank/DDBJ whole genome shotgun (WGS) entry which is preliminary data.</text>
</comment>
<evidence type="ECO:0000313" key="2">
    <source>
        <dbReference type="Proteomes" id="UP000247485"/>
    </source>
</evidence>
<accession>A0A318FR51</accession>
<dbReference type="Pfam" id="PF06224">
    <property type="entry name" value="AlkZ-like"/>
    <property type="match status" value="1"/>
</dbReference>
<dbReference type="RefSeq" id="WP_110275152.1">
    <property type="nucleotide sequence ID" value="NZ_QJJG01000012.1"/>
</dbReference>
<dbReference type="InterPro" id="IPR009351">
    <property type="entry name" value="AlkZ-like"/>
</dbReference>
<proteinExistence type="predicted"/>
<gene>
    <name evidence="1" type="ORF">DET57_11253</name>
</gene>
<organism evidence="1 2">
    <name type="scientific">Klebsiella oxytoca</name>
    <dbReference type="NCBI Taxonomy" id="571"/>
    <lineage>
        <taxon>Bacteria</taxon>
        <taxon>Pseudomonadati</taxon>
        <taxon>Pseudomonadota</taxon>
        <taxon>Gammaproteobacteria</taxon>
        <taxon>Enterobacterales</taxon>
        <taxon>Enterobacteriaceae</taxon>
        <taxon>Klebsiella/Raoultella group</taxon>
        <taxon>Klebsiella</taxon>
    </lineage>
</organism>
<evidence type="ECO:0008006" key="3">
    <source>
        <dbReference type="Google" id="ProtNLM"/>
    </source>
</evidence>
<sequence length="409" mass="47581">MSVLSLSLKEARHLHLAAQGLLKKPRRRARPEDILQTIQQMSLLQIDTINVVARSPYLVLFSRLGHYPQGWLDEALRTGELMEYWAHEACFLPRSDFSLVRHRMLTPDKMGWKYHKEWMDEHAESIQELLNHIAENGPVRSADFEHPRKGTSGWWEWKPHKRHLEGLFTAGEVMVIERRNFQRVYDLMHRVMPHWDDERDGLSQEQAEDIMLRNSARSLGIFRPQWLADYYRLRQPSLPGLLAKWQEEGLVVPVNVEALGEMWLHRDALAQLESAQDGRLSASHSAVLSPFDPVVWDRKRAEQLFNFSYRLECYTPAPKRQFGYFVLPLLHQGKLVGRMDSKMHRKTGVMEIFSLWLEDGVKLTSGLEKGLKRAIDDFARWQDATQVTCGQLPAELFTGQRQGWEIDAA</sequence>
<dbReference type="AlphaFoldDB" id="A0A318FR51"/>
<dbReference type="PANTHER" id="PTHR30528:SF0">
    <property type="entry name" value="CYTOPLASMIC PROTEIN"/>
    <property type="match status" value="1"/>
</dbReference>
<dbReference type="PANTHER" id="PTHR30528">
    <property type="entry name" value="CYTOPLASMIC PROTEIN"/>
    <property type="match status" value="1"/>
</dbReference>
<evidence type="ECO:0000313" key="1">
    <source>
        <dbReference type="EMBL" id="PXW43179.1"/>
    </source>
</evidence>
<dbReference type="Proteomes" id="UP000247485">
    <property type="component" value="Unassembled WGS sequence"/>
</dbReference>
<dbReference type="EMBL" id="QJJG01000012">
    <property type="protein sequence ID" value="PXW43179.1"/>
    <property type="molecule type" value="Genomic_DNA"/>
</dbReference>
<reference evidence="1 2" key="1">
    <citation type="submission" date="2018-05" db="EMBL/GenBank/DDBJ databases">
        <title>Freshwater and sediment microbial communities from various areas in North America, analyzing microbe dynamics in response to fracking.</title>
        <authorList>
            <person name="Lamendella R."/>
        </authorList>
    </citation>
    <scope>NUCLEOTIDE SEQUENCE [LARGE SCALE GENOMIC DNA]</scope>
    <source>
        <strain evidence="1 2">67</strain>
    </source>
</reference>
<protein>
    <recommendedName>
        <fullName evidence="3">Winged helix-turn-helix domain-containing protein</fullName>
    </recommendedName>
</protein>